<evidence type="ECO:0000256" key="1">
    <source>
        <dbReference type="SAM" id="MobiDB-lite"/>
    </source>
</evidence>
<accession>E6MSN4</accession>
<gene>
    <name evidence="2" type="ORF">HMPREF9420_2502</name>
</gene>
<dbReference type="EMBL" id="AEQO01000193">
    <property type="protein sequence ID" value="EFV03345.1"/>
    <property type="molecule type" value="Genomic_DNA"/>
</dbReference>
<feature type="region of interest" description="Disordered" evidence="1">
    <location>
        <begin position="347"/>
        <end position="371"/>
    </location>
</feature>
<dbReference type="Pfam" id="PF13289">
    <property type="entry name" value="SIR2_2"/>
    <property type="match status" value="1"/>
</dbReference>
<dbReference type="eggNOG" id="ENOG5030K0R">
    <property type="taxonomic scope" value="Bacteria"/>
</dbReference>
<reference evidence="2 3" key="1">
    <citation type="submission" date="2010-12" db="EMBL/GenBank/DDBJ databases">
        <authorList>
            <person name="Muzny D."/>
            <person name="Qin X."/>
            <person name="Deng J."/>
            <person name="Jiang H."/>
            <person name="Liu Y."/>
            <person name="Qu J."/>
            <person name="Song X.-Z."/>
            <person name="Zhang L."/>
            <person name="Thornton R."/>
            <person name="Coyle M."/>
            <person name="Francisco L."/>
            <person name="Jackson L."/>
            <person name="Javaid M."/>
            <person name="Korchina V."/>
            <person name="Kovar C."/>
            <person name="Mata R."/>
            <person name="Mathew T."/>
            <person name="Ngo R."/>
            <person name="Nguyen L."/>
            <person name="Nguyen N."/>
            <person name="Okwuonu G."/>
            <person name="Ongeri F."/>
            <person name="Pham C."/>
            <person name="Simmons D."/>
            <person name="Wilczek-Boney K."/>
            <person name="Hale W."/>
            <person name="Jakkamsetti A."/>
            <person name="Pham P."/>
            <person name="Ruth R."/>
            <person name="San Lucas F."/>
            <person name="Warren J."/>
            <person name="Zhang J."/>
            <person name="Zhao Z."/>
            <person name="Zhou C."/>
            <person name="Zhu D."/>
            <person name="Lee S."/>
            <person name="Bess C."/>
            <person name="Blankenburg K."/>
            <person name="Forbes L."/>
            <person name="Fu Q."/>
            <person name="Gubbala S."/>
            <person name="Hirani K."/>
            <person name="Jayaseelan J.C."/>
            <person name="Lara F."/>
            <person name="Munidasa M."/>
            <person name="Palculict T."/>
            <person name="Patil S."/>
            <person name="Pu L.-L."/>
            <person name="Saada N."/>
            <person name="Tang L."/>
            <person name="Weissenberger G."/>
            <person name="Zhu Y."/>
            <person name="Hemphill L."/>
            <person name="Shang Y."/>
            <person name="Youmans B."/>
            <person name="Ayvaz T."/>
            <person name="Ross M."/>
            <person name="Santibanez J."/>
            <person name="Aqrawi P."/>
            <person name="Gross S."/>
            <person name="Joshi V."/>
            <person name="Fowler G."/>
            <person name="Nazareth L."/>
            <person name="Reid J."/>
            <person name="Worley K."/>
            <person name="Petrosino J."/>
            <person name="Highlander S."/>
            <person name="Gibbs R."/>
        </authorList>
    </citation>
    <scope>NUCLEOTIDE SEQUENCE [LARGE SCALE GENOMIC DNA]</scope>
    <source>
        <strain evidence="2 3">DSM 15606</strain>
    </source>
</reference>
<evidence type="ECO:0000313" key="2">
    <source>
        <dbReference type="EMBL" id="EFV03345.1"/>
    </source>
</evidence>
<protein>
    <submittedName>
        <fullName evidence="2">Uncharacterized protein</fullName>
    </submittedName>
</protein>
<dbReference type="Proteomes" id="UP000003874">
    <property type="component" value="Unassembled WGS sequence"/>
</dbReference>
<keyword evidence="3" id="KW-1185">Reference proteome</keyword>
<dbReference type="RefSeq" id="WP_007135752.1">
    <property type="nucleotide sequence ID" value="NZ_GL629647.1"/>
</dbReference>
<organism evidence="2 3">
    <name type="scientific">Segatella salivae DSM 15606</name>
    <dbReference type="NCBI Taxonomy" id="888832"/>
    <lineage>
        <taxon>Bacteria</taxon>
        <taxon>Pseudomonadati</taxon>
        <taxon>Bacteroidota</taxon>
        <taxon>Bacteroidia</taxon>
        <taxon>Bacteroidales</taxon>
        <taxon>Prevotellaceae</taxon>
        <taxon>Segatella</taxon>
    </lineage>
</organism>
<dbReference type="AlphaFoldDB" id="E6MSN4"/>
<proteinExistence type="predicted"/>
<comment type="caution">
    <text evidence="2">The sequence shown here is derived from an EMBL/GenBank/DDBJ whole genome shotgun (WGS) entry which is preliminary data.</text>
</comment>
<dbReference type="OrthoDB" id="78172at2"/>
<evidence type="ECO:0000313" key="3">
    <source>
        <dbReference type="Proteomes" id="UP000003874"/>
    </source>
</evidence>
<sequence>MTKKDYDRGLVSALIGAGFSKNVSSLYLDRNSLLEDLIDDLFKLEINQYISNYSYCTVGKNLEVEKKKRKEEFIGNLLNKYGYLGIVSKYIGQKGYREVIEDYIEERTPYVKKNDNGTISLYIKDKKKSDIIESDFSAHKQLLLCDKFKNIYTTNYDNLLEFTSDCFLESPIPMVKSSWSLSNGFQNRSIIKIHGSLKIEDNDEFEFDGDKHLRYIIAQEDYETYIDKHEAFSHLMRISMLQGKFCLLGFSGNDPNYMGWVKWISDILGKGKDKGPKIYLVTFKDEEGSGKKLYYKNHYIREINLVDNEVLTLLRYNQSEISLSAPNSYKEILESFLKFLCETGNEKSAETGGKENNTAEDKSKSSKEYETAKVELTNSEKTTSFVYKELWYTASTKFYNQEDLSDIIKRIKNTKYNYQFCKIVDNQEYFIETALRRKGNLTEDEAYLFALAVKETGQLPCFYSSLLQDKPILDSIPLWQELVQRSETLTGSEEVLHDVISSDYFTYENIQRKLFHLDFKTAQQLLEGWDAKGYWLQAKAMRLAAFNGSEEAFNLISSYIETLDNIQEKMYACVLANYISLHYPRPYNLDYFLRNNIYGQGEIISYIVEKLNGKEDKPKQRGWIGSTHRFGRDNSRYEQSLRFLQFIFDTGLYLNYGITYFVDIKDWYKICKNLFKYFPYPCFFYSIQYNDKDVLERIGQDYAFNPDLLEENQELLLLSLKAYGSPYTPEIFLSGILRIITPLYLCVDESIWFENFKANIFDSMISHITEYSYNEAIVENVDSAVACLKNKNHISLILETLLQHAKDNMEIAQRIICTHMNLKYLKGDLNNVCSIFLKELIGTYPQNDITQIIYSLNKNNCLPDELLNLFMSKLKEVGFDDIPSEIGSLFYICILAKGDEEITKKVKQKILEKDIWHCGVLAEGNGWSTPNYIRLQAFNGITEWDDQEFSIISSNLRKNISKYNTLPDKFRNDSFMRNVQITYLSDVLQYINTLSKERRKSLEDLRVLTKKLLSSSVSYDSFIEAMLSEQSADVSNGIDNIVQGICSSGLKSYYNEINFIVDRAIIGEQMVLSKNLSVIEWLIRNYEQDFKEMQIDSKLLVLLSVYKNRWQDMDEFRPDHSFEDLYYIANYLKKEGHDNDSIQYWLTDSFVRIFL</sequence>
<dbReference type="STRING" id="888832.HMPREF9420_2502"/>
<dbReference type="HOGENOM" id="CLU_006708_0_0_10"/>
<name>E6MSN4_9BACT</name>